<dbReference type="InterPro" id="IPR006058">
    <property type="entry name" value="2Fe2S_fd_BS"/>
</dbReference>
<dbReference type="EC" id="1.-.-.-" evidence="9"/>
<evidence type="ECO:0000259" key="7">
    <source>
        <dbReference type="PROSITE" id="PS51085"/>
    </source>
</evidence>
<name>A0ABV3N5Y3_9GAMM</name>
<dbReference type="PANTHER" id="PTHR47354:SF1">
    <property type="entry name" value="CARNITINE MONOOXYGENASE REDUCTASE SUBUNIT"/>
    <property type="match status" value="1"/>
</dbReference>
<evidence type="ECO:0000313" key="9">
    <source>
        <dbReference type="EMBL" id="MEW5291225.1"/>
    </source>
</evidence>
<keyword evidence="5" id="KW-0408">Iron</keyword>
<feature type="domain" description="FAD-binding FR-type" evidence="8">
    <location>
        <begin position="2"/>
        <end position="104"/>
    </location>
</feature>
<dbReference type="SUPFAM" id="SSF63380">
    <property type="entry name" value="Riboflavin synthase domain-like"/>
    <property type="match status" value="1"/>
</dbReference>
<dbReference type="Gene3D" id="2.40.30.10">
    <property type="entry name" value="Translation factors"/>
    <property type="match status" value="1"/>
</dbReference>
<dbReference type="PROSITE" id="PS51085">
    <property type="entry name" value="2FE2S_FER_2"/>
    <property type="match status" value="1"/>
</dbReference>
<comment type="caution">
    <text evidence="9">The sequence shown here is derived from an EMBL/GenBank/DDBJ whole genome shotgun (WGS) entry which is preliminary data.</text>
</comment>
<proteinExistence type="predicted"/>
<keyword evidence="4 9" id="KW-0560">Oxidoreductase</keyword>
<dbReference type="PANTHER" id="PTHR47354">
    <property type="entry name" value="NADH OXIDOREDUCTASE HCR"/>
    <property type="match status" value="1"/>
</dbReference>
<protein>
    <submittedName>
        <fullName evidence="9">PDR/VanB family oxidoreductase</fullName>
        <ecNumber evidence="9">1.-.-.-</ecNumber>
    </submittedName>
</protein>
<evidence type="ECO:0000256" key="3">
    <source>
        <dbReference type="ARBA" id="ARBA00022723"/>
    </source>
</evidence>
<evidence type="ECO:0000256" key="6">
    <source>
        <dbReference type="ARBA" id="ARBA00023014"/>
    </source>
</evidence>
<keyword evidence="2" id="KW-0001">2Fe-2S</keyword>
<evidence type="ECO:0000259" key="8">
    <source>
        <dbReference type="PROSITE" id="PS51384"/>
    </source>
</evidence>
<dbReference type="EMBL" id="JBFKZN010000011">
    <property type="protein sequence ID" value="MEW5291225.1"/>
    <property type="molecule type" value="Genomic_DNA"/>
</dbReference>
<evidence type="ECO:0000313" key="10">
    <source>
        <dbReference type="Proteomes" id="UP001554567"/>
    </source>
</evidence>
<keyword evidence="10" id="KW-1185">Reference proteome</keyword>
<dbReference type="RefSeq" id="WP_367168397.1">
    <property type="nucleotide sequence ID" value="NZ_JBFKZN010000011.1"/>
</dbReference>
<dbReference type="SUPFAM" id="SSF54292">
    <property type="entry name" value="2Fe-2S ferredoxin-like"/>
    <property type="match status" value="1"/>
</dbReference>
<dbReference type="SUPFAM" id="SSF52343">
    <property type="entry name" value="Ferredoxin reductase-like, C-terminal NADP-linked domain"/>
    <property type="match status" value="1"/>
</dbReference>
<dbReference type="PRINTS" id="PR00409">
    <property type="entry name" value="PHDIOXRDTASE"/>
</dbReference>
<evidence type="ECO:0000256" key="1">
    <source>
        <dbReference type="ARBA" id="ARBA00022630"/>
    </source>
</evidence>
<evidence type="ECO:0000256" key="2">
    <source>
        <dbReference type="ARBA" id="ARBA00022714"/>
    </source>
</evidence>
<dbReference type="InterPro" id="IPR039261">
    <property type="entry name" value="FNR_nucleotide-bd"/>
</dbReference>
<keyword evidence="6" id="KW-0411">Iron-sulfur</keyword>
<reference evidence="9 10" key="1">
    <citation type="submission" date="2024-07" db="EMBL/GenBank/DDBJ databases">
        <authorList>
            <person name="Dulla G.F.J."/>
            <person name="Delorm J.G."/>
        </authorList>
    </citation>
    <scope>NUCLEOTIDE SEQUENCE [LARGE SCALE GENOMIC DNA]</scope>
    <source>
        <strain evidence="9 10">JGD 233</strain>
    </source>
</reference>
<feature type="domain" description="2Fe-2S ferredoxin-type" evidence="7">
    <location>
        <begin position="235"/>
        <end position="321"/>
    </location>
</feature>
<dbReference type="InterPro" id="IPR050415">
    <property type="entry name" value="MRET"/>
</dbReference>
<dbReference type="InterPro" id="IPR017938">
    <property type="entry name" value="Riboflavin_synthase-like_b-brl"/>
</dbReference>
<evidence type="ECO:0000256" key="4">
    <source>
        <dbReference type="ARBA" id="ARBA00023002"/>
    </source>
</evidence>
<dbReference type="Gene3D" id="3.40.50.80">
    <property type="entry name" value="Nucleotide-binding domain of ferredoxin-NADP reductase (FNR) module"/>
    <property type="match status" value="1"/>
</dbReference>
<gene>
    <name evidence="9" type="ORF">ABW286_18920</name>
</gene>
<dbReference type="InterPro" id="IPR001041">
    <property type="entry name" value="2Fe-2S_ferredoxin-type"/>
</dbReference>
<organism evidence="9 10">
    <name type="scientific">Erwinia papayae</name>
    <dbReference type="NCBI Taxonomy" id="206499"/>
    <lineage>
        <taxon>Bacteria</taxon>
        <taxon>Pseudomonadati</taxon>
        <taxon>Pseudomonadota</taxon>
        <taxon>Gammaproteobacteria</taxon>
        <taxon>Enterobacterales</taxon>
        <taxon>Erwiniaceae</taxon>
        <taxon>Erwinia</taxon>
    </lineage>
</organism>
<dbReference type="GO" id="GO:0016491">
    <property type="term" value="F:oxidoreductase activity"/>
    <property type="evidence" value="ECO:0007669"/>
    <property type="project" value="UniProtKB-KW"/>
</dbReference>
<dbReference type="InterPro" id="IPR036010">
    <property type="entry name" value="2Fe-2S_ferredoxin-like_sf"/>
</dbReference>
<keyword evidence="3" id="KW-0479">Metal-binding</keyword>
<dbReference type="PROSITE" id="PS51384">
    <property type="entry name" value="FAD_FR"/>
    <property type="match status" value="1"/>
</dbReference>
<dbReference type="PROSITE" id="PS00197">
    <property type="entry name" value="2FE2S_FER_1"/>
    <property type="match status" value="1"/>
</dbReference>
<accession>A0ABV3N5Y3</accession>
<keyword evidence="1" id="KW-0285">Flavoprotein</keyword>
<dbReference type="Gene3D" id="3.10.20.30">
    <property type="match status" value="1"/>
</dbReference>
<dbReference type="Pfam" id="PF00111">
    <property type="entry name" value="Fer2"/>
    <property type="match status" value="1"/>
</dbReference>
<dbReference type="CDD" id="cd00207">
    <property type="entry name" value="fer2"/>
    <property type="match status" value="1"/>
</dbReference>
<dbReference type="CDD" id="cd06185">
    <property type="entry name" value="PDR_like"/>
    <property type="match status" value="1"/>
</dbReference>
<evidence type="ECO:0000256" key="5">
    <source>
        <dbReference type="ARBA" id="ARBA00023004"/>
    </source>
</evidence>
<dbReference type="Proteomes" id="UP001554567">
    <property type="component" value="Unassembled WGS sequence"/>
</dbReference>
<dbReference type="InterPro" id="IPR017927">
    <property type="entry name" value="FAD-bd_FR_type"/>
</dbReference>
<dbReference type="InterPro" id="IPR012675">
    <property type="entry name" value="Beta-grasp_dom_sf"/>
</dbReference>
<sequence length="321" mass="34669">MTNLIKVVVDGIWRQGDRNLGISLVAENGQALPDWQPGAHIDVYLRENLIRQYSLTGAAGHPGEYQICVAREQQSRGGSAWIHDVLRPGQSLSISAPRNLFPLQPAGKVILLAAGIGITPLYAMAEALEASGIPFHLHYYVRKRSDAAFLAPLSRAFRHGTCEIWSGSDGQSPRTHMPAALSQPSAQTHLYLCGPEGFMTQMADTAIGAGWQEENIHIEAFKPLSSATSESGDNFTVTLSSTGQQWVVPAEKSIACVLIENGIDVPLSCEMGMCGACLTAVKQGMVDHRDTVQSEGEKQAEQQYVALCCSRSLSPELVIDL</sequence>